<protein>
    <submittedName>
        <fullName evidence="2">Uncharacterized protein</fullName>
    </submittedName>
</protein>
<dbReference type="OrthoDB" id="4536272at2"/>
<evidence type="ECO:0000313" key="3">
    <source>
        <dbReference type="Proteomes" id="UP000438448"/>
    </source>
</evidence>
<proteinExistence type="predicted"/>
<evidence type="ECO:0000313" key="2">
    <source>
        <dbReference type="EMBL" id="MQY19610.1"/>
    </source>
</evidence>
<sequence>MVLVRLHRFISWPEPILAMTWWRGNVDPPRTTFEMYALDKTSYRDFWLEHEWTTFSPEKSTARDAARIEVRATADEIASWSRAQTTTQDALRNAEVQLAHDLGLRIVAGDLYGLRHGYGWHAAVRRFGGSAVQQAFDEFRERLRDIDETYRPVRELIATRVQEAGVRAREEAARERAAAKRKAQQDILYRALAARTRWSYEIDEPDHVVHIFRTDDSTTTIPELTRALENLSTTGNYTLTWNEPNRTEFTRDTGIDFETWWRTVTPDSWPNSRALPTPPRPTPSAGSHTSYGVGGHTGIGGHFGI</sequence>
<dbReference type="Proteomes" id="UP000438448">
    <property type="component" value="Unassembled WGS sequence"/>
</dbReference>
<reference evidence="2 3" key="1">
    <citation type="submission" date="2019-10" db="EMBL/GenBank/DDBJ databases">
        <title>Nocardia macrotermitis sp. nov. and Nocardia aurantia sp. nov., isolated from the gut of fungus growing-termite Macrotermes natalensis.</title>
        <authorList>
            <person name="Benndorf R."/>
            <person name="Schwitalla J."/>
            <person name="Martin K."/>
            <person name="De Beer W."/>
            <person name="Kaster A.-K."/>
            <person name="Vollmers J."/>
            <person name="Poulsen M."/>
            <person name="Beemelmanns C."/>
        </authorList>
    </citation>
    <scope>NUCLEOTIDE SEQUENCE [LARGE SCALE GENOMIC DNA]</scope>
    <source>
        <strain evidence="2 3">RB20</strain>
    </source>
</reference>
<gene>
    <name evidence="2" type="ORF">NRB20_27000</name>
</gene>
<accession>A0A7K0D1L0</accession>
<dbReference type="AlphaFoldDB" id="A0A7K0D1L0"/>
<comment type="caution">
    <text evidence="2">The sequence shown here is derived from an EMBL/GenBank/DDBJ whole genome shotgun (WGS) entry which is preliminary data.</text>
</comment>
<feature type="region of interest" description="Disordered" evidence="1">
    <location>
        <begin position="268"/>
        <end position="297"/>
    </location>
</feature>
<name>A0A7K0D1L0_9NOCA</name>
<dbReference type="RefSeq" id="WP_153410432.1">
    <property type="nucleotide sequence ID" value="NZ_WEGK01000005.1"/>
</dbReference>
<keyword evidence="3" id="KW-1185">Reference proteome</keyword>
<organism evidence="2 3">
    <name type="scientific">Nocardia macrotermitis</name>
    <dbReference type="NCBI Taxonomy" id="2585198"/>
    <lineage>
        <taxon>Bacteria</taxon>
        <taxon>Bacillati</taxon>
        <taxon>Actinomycetota</taxon>
        <taxon>Actinomycetes</taxon>
        <taxon>Mycobacteriales</taxon>
        <taxon>Nocardiaceae</taxon>
        <taxon>Nocardia</taxon>
    </lineage>
</organism>
<evidence type="ECO:0000256" key="1">
    <source>
        <dbReference type="SAM" id="MobiDB-lite"/>
    </source>
</evidence>
<dbReference type="EMBL" id="WEGK01000005">
    <property type="protein sequence ID" value="MQY19610.1"/>
    <property type="molecule type" value="Genomic_DNA"/>
</dbReference>